<feature type="region of interest" description="Disordered" evidence="1">
    <location>
        <begin position="22"/>
        <end position="47"/>
    </location>
</feature>
<dbReference type="EMBL" id="CAVMBE010000003">
    <property type="protein sequence ID" value="CAK3807360.1"/>
    <property type="molecule type" value="Genomic_DNA"/>
</dbReference>
<organism evidence="2 3">
    <name type="scientific">Lecanosticta acicola</name>
    <dbReference type="NCBI Taxonomy" id="111012"/>
    <lineage>
        <taxon>Eukaryota</taxon>
        <taxon>Fungi</taxon>
        <taxon>Dikarya</taxon>
        <taxon>Ascomycota</taxon>
        <taxon>Pezizomycotina</taxon>
        <taxon>Dothideomycetes</taxon>
        <taxon>Dothideomycetidae</taxon>
        <taxon>Mycosphaerellales</taxon>
        <taxon>Mycosphaerellaceae</taxon>
        <taxon>Lecanosticta</taxon>
    </lineage>
</organism>
<accession>A0AAI8YS27</accession>
<feature type="compositionally biased region" description="Low complexity" evidence="1">
    <location>
        <begin position="38"/>
        <end position="47"/>
    </location>
</feature>
<evidence type="ECO:0000313" key="3">
    <source>
        <dbReference type="Proteomes" id="UP001296104"/>
    </source>
</evidence>
<feature type="compositionally biased region" description="Polar residues" evidence="1">
    <location>
        <begin position="22"/>
        <end position="31"/>
    </location>
</feature>
<dbReference type="Proteomes" id="UP001296104">
    <property type="component" value="Unassembled WGS sequence"/>
</dbReference>
<comment type="caution">
    <text evidence="2">The sequence shown here is derived from an EMBL/GenBank/DDBJ whole genome shotgun (WGS) entry which is preliminary data.</text>
</comment>
<keyword evidence="3" id="KW-1185">Reference proteome</keyword>
<reference evidence="2" key="1">
    <citation type="submission" date="2023-11" db="EMBL/GenBank/DDBJ databases">
        <authorList>
            <person name="Alioto T."/>
            <person name="Alioto T."/>
            <person name="Gomez Garrido J."/>
        </authorList>
    </citation>
    <scope>NUCLEOTIDE SEQUENCE</scope>
</reference>
<evidence type="ECO:0000313" key="2">
    <source>
        <dbReference type="EMBL" id="CAK3807360.1"/>
    </source>
</evidence>
<evidence type="ECO:0000256" key="1">
    <source>
        <dbReference type="SAM" id="MobiDB-lite"/>
    </source>
</evidence>
<gene>
    <name evidence="2" type="ORF">LECACI_7A000961</name>
</gene>
<protein>
    <submittedName>
        <fullName evidence="2">Uncharacterized protein</fullName>
    </submittedName>
</protein>
<dbReference type="AlphaFoldDB" id="A0AAI8YS27"/>
<proteinExistence type="predicted"/>
<name>A0AAI8YS27_9PEZI</name>
<sequence>MESPAAVALEESWPLILLQQNRHNSSSSSTDLLARGRTSSVSSSNTAAANPCAALDEALQKITTAVAHFHRAGPFYQHRSEAFWIFAAGCWGRGKWEAEIRGKLGREGEEKMEVK</sequence>